<reference evidence="2 3" key="1">
    <citation type="submission" date="2015-04" db="EMBL/GenBank/DDBJ databases">
        <title>Complete genome sequence of Schizopora paradoxa KUC8140, a cosmopolitan wood degrader in East Asia.</title>
        <authorList>
            <consortium name="DOE Joint Genome Institute"/>
            <person name="Min B."/>
            <person name="Park H."/>
            <person name="Jang Y."/>
            <person name="Kim J.-J."/>
            <person name="Kim K.H."/>
            <person name="Pangilinan J."/>
            <person name="Lipzen A."/>
            <person name="Riley R."/>
            <person name="Grigoriev I.V."/>
            <person name="Spatafora J.W."/>
            <person name="Choi I.-G."/>
        </authorList>
    </citation>
    <scope>NUCLEOTIDE SEQUENCE [LARGE SCALE GENOMIC DNA]</scope>
    <source>
        <strain evidence="2 3">KUC8140</strain>
    </source>
</reference>
<gene>
    <name evidence="2" type="ORF">SCHPADRAFT_896928</name>
</gene>
<feature type="region of interest" description="Disordered" evidence="1">
    <location>
        <begin position="74"/>
        <end position="147"/>
    </location>
</feature>
<feature type="compositionally biased region" description="Polar residues" evidence="1">
    <location>
        <begin position="102"/>
        <end position="119"/>
    </location>
</feature>
<dbReference type="Proteomes" id="UP000053477">
    <property type="component" value="Unassembled WGS sequence"/>
</dbReference>
<dbReference type="InParanoid" id="A0A0H2RIA8"/>
<sequence>MLAAPLCSTRSKHAASELLEDLPLKKARKSTETAKVAKQRAAIIDNWGTVAPTDKEWKKMKTYKWFKNEKADDAKLQASQVSDGGADNSSSRKSEECDDKTAVNSSSNQDTPAKQQMNEETLFVPTVIIPSDDDKRNRKKVDEPEDESFIVIGIKDLSEAD</sequence>
<keyword evidence="3" id="KW-1185">Reference proteome</keyword>
<protein>
    <submittedName>
        <fullName evidence="2">Uncharacterized protein</fullName>
    </submittedName>
</protein>
<name>A0A0H2RIA8_9AGAM</name>
<feature type="compositionally biased region" description="Polar residues" evidence="1">
    <location>
        <begin position="77"/>
        <end position="89"/>
    </location>
</feature>
<dbReference type="AlphaFoldDB" id="A0A0H2RIA8"/>
<accession>A0A0H2RIA8</accession>
<evidence type="ECO:0000256" key="1">
    <source>
        <dbReference type="SAM" id="MobiDB-lite"/>
    </source>
</evidence>
<evidence type="ECO:0000313" key="3">
    <source>
        <dbReference type="Proteomes" id="UP000053477"/>
    </source>
</evidence>
<feature type="compositionally biased region" description="Basic and acidic residues" evidence="1">
    <location>
        <begin position="132"/>
        <end position="142"/>
    </location>
</feature>
<feature type="compositionally biased region" description="Basic and acidic residues" evidence="1">
    <location>
        <begin position="90"/>
        <end position="101"/>
    </location>
</feature>
<organism evidence="2 3">
    <name type="scientific">Schizopora paradoxa</name>
    <dbReference type="NCBI Taxonomy" id="27342"/>
    <lineage>
        <taxon>Eukaryota</taxon>
        <taxon>Fungi</taxon>
        <taxon>Dikarya</taxon>
        <taxon>Basidiomycota</taxon>
        <taxon>Agaricomycotina</taxon>
        <taxon>Agaricomycetes</taxon>
        <taxon>Hymenochaetales</taxon>
        <taxon>Schizoporaceae</taxon>
        <taxon>Schizopora</taxon>
    </lineage>
</organism>
<dbReference type="EMBL" id="KQ086496">
    <property type="protein sequence ID" value="KLO04576.1"/>
    <property type="molecule type" value="Genomic_DNA"/>
</dbReference>
<evidence type="ECO:0000313" key="2">
    <source>
        <dbReference type="EMBL" id="KLO04576.1"/>
    </source>
</evidence>
<proteinExistence type="predicted"/>